<dbReference type="InterPro" id="IPR002018">
    <property type="entry name" value="CarbesteraseB"/>
</dbReference>
<evidence type="ECO:0000313" key="3">
    <source>
        <dbReference type="Proteomes" id="UP001163828"/>
    </source>
</evidence>
<accession>A0ABQ8Q871</accession>
<evidence type="ECO:0000313" key="2">
    <source>
        <dbReference type="EMBL" id="KAJ3994733.1"/>
    </source>
</evidence>
<comment type="caution">
    <text evidence="2">The sequence shown here is derived from an EMBL/GenBank/DDBJ whole genome shotgun (WGS) entry which is preliminary data.</text>
</comment>
<sequence>DDSQKFPFICSNSAPLTSQVNTDFPSLPKTNVTSNEICSTFRFMGVPYASPPTSSLRFRYPEPWKGTYVNATGFQSACLQFGSFANNDAGLNPWGISENCLFLNIYTSYLPSSPSKAAPLRPVFFWIHGGGNLNGMGSDETFDRGPLVSRGDVVLVTINYRLNIFGFLGLNTSDSAIPGNFAMADKIAALHWVQEHIADFGVVPKNQRTLLLLTLRKWKKVQTILPLLINTKVPLECPFLVRLMSLHRRELRRTHRPDRFCKGSDTESRYGR</sequence>
<dbReference type="EMBL" id="MU790687">
    <property type="protein sequence ID" value="KAJ3994733.1"/>
    <property type="molecule type" value="Genomic_DNA"/>
</dbReference>
<dbReference type="PANTHER" id="PTHR11559">
    <property type="entry name" value="CARBOXYLESTERASE"/>
    <property type="match status" value="1"/>
</dbReference>
<feature type="domain" description="Carboxylesterase type B" evidence="1">
    <location>
        <begin position="39"/>
        <end position="205"/>
    </location>
</feature>
<gene>
    <name evidence="2" type="ORF">F5050DRAFT_1575067</name>
</gene>
<dbReference type="SUPFAM" id="SSF53474">
    <property type="entry name" value="alpha/beta-Hydrolases"/>
    <property type="match status" value="1"/>
</dbReference>
<dbReference type="InterPro" id="IPR050309">
    <property type="entry name" value="Type-B_Carboxylest/Lipase"/>
</dbReference>
<dbReference type="Gene3D" id="3.40.50.1820">
    <property type="entry name" value="alpha/beta hydrolase"/>
    <property type="match status" value="1"/>
</dbReference>
<dbReference type="Pfam" id="PF00135">
    <property type="entry name" value="COesterase"/>
    <property type="match status" value="1"/>
</dbReference>
<organism evidence="2 3">
    <name type="scientific">Lentinula boryana</name>
    <dbReference type="NCBI Taxonomy" id="40481"/>
    <lineage>
        <taxon>Eukaryota</taxon>
        <taxon>Fungi</taxon>
        <taxon>Dikarya</taxon>
        <taxon>Basidiomycota</taxon>
        <taxon>Agaricomycotina</taxon>
        <taxon>Agaricomycetes</taxon>
        <taxon>Agaricomycetidae</taxon>
        <taxon>Agaricales</taxon>
        <taxon>Marasmiineae</taxon>
        <taxon>Omphalotaceae</taxon>
        <taxon>Lentinula</taxon>
    </lineage>
</organism>
<evidence type="ECO:0000259" key="1">
    <source>
        <dbReference type="Pfam" id="PF00135"/>
    </source>
</evidence>
<reference evidence="2" key="1">
    <citation type="submission" date="2022-08" db="EMBL/GenBank/DDBJ databases">
        <authorList>
            <consortium name="DOE Joint Genome Institute"/>
            <person name="Min B."/>
            <person name="Riley R."/>
            <person name="Sierra-Patev S."/>
            <person name="Naranjo-Ortiz M."/>
            <person name="Looney B."/>
            <person name="Konkel Z."/>
            <person name="Slot J.C."/>
            <person name="Sakamoto Y."/>
            <person name="Steenwyk J.L."/>
            <person name="Rokas A."/>
            <person name="Carro J."/>
            <person name="Camarero S."/>
            <person name="Ferreira P."/>
            <person name="Molpeceres G."/>
            <person name="Ruiz-Duenas F.J."/>
            <person name="Serrano A."/>
            <person name="Henrissat B."/>
            <person name="Drula E."/>
            <person name="Hughes K.W."/>
            <person name="Mata J.L."/>
            <person name="Ishikawa N.K."/>
            <person name="Vargas-Isla R."/>
            <person name="Ushijima S."/>
            <person name="Smith C.A."/>
            <person name="Ahrendt S."/>
            <person name="Andreopoulos W."/>
            <person name="He G."/>
            <person name="Labutti K."/>
            <person name="Lipzen A."/>
            <person name="Ng V."/>
            <person name="Sandor L."/>
            <person name="Barry K."/>
            <person name="Martinez A.T."/>
            <person name="Xiao Y."/>
            <person name="Gibbons J.G."/>
            <person name="Terashima K."/>
            <person name="Hibbett D.S."/>
            <person name="Grigoriev I.V."/>
        </authorList>
    </citation>
    <scope>NUCLEOTIDE SEQUENCE</scope>
    <source>
        <strain evidence="2">TFB10827</strain>
    </source>
</reference>
<protein>
    <submittedName>
        <fullName evidence="2">Carboxylesterase family-domain-containing protein</fullName>
    </submittedName>
</protein>
<keyword evidence="3" id="KW-1185">Reference proteome</keyword>
<dbReference type="Proteomes" id="UP001163828">
    <property type="component" value="Unassembled WGS sequence"/>
</dbReference>
<name>A0ABQ8Q871_9AGAR</name>
<dbReference type="InterPro" id="IPR029058">
    <property type="entry name" value="AB_hydrolase_fold"/>
</dbReference>
<feature type="non-terminal residue" evidence="2">
    <location>
        <position position="1"/>
    </location>
</feature>
<proteinExistence type="predicted"/>